<reference evidence="3" key="1">
    <citation type="submission" date="2022-01" db="EMBL/GenBank/DDBJ databases">
        <title>Draft Genome Sequences of Seven Type Strains of the Genus Streptomyces.</title>
        <authorList>
            <person name="Aziz S."/>
            <person name="Coretto E."/>
            <person name="Chronakova A."/>
            <person name="Sproer C."/>
            <person name="Huber K."/>
            <person name="Nouioui I."/>
            <person name="Gross H."/>
        </authorList>
    </citation>
    <scope>NUCLEOTIDE SEQUENCE</scope>
    <source>
        <strain evidence="3">DSM 103493</strain>
    </source>
</reference>
<evidence type="ECO:0000256" key="1">
    <source>
        <dbReference type="ARBA" id="ARBA00006484"/>
    </source>
</evidence>
<dbReference type="PRINTS" id="PR00081">
    <property type="entry name" value="GDHRDH"/>
</dbReference>
<dbReference type="Gene3D" id="3.40.50.720">
    <property type="entry name" value="NAD(P)-binding Rossmann-like Domain"/>
    <property type="match status" value="1"/>
</dbReference>
<dbReference type="SUPFAM" id="SSF51735">
    <property type="entry name" value="NAD(P)-binding Rossmann-fold domains"/>
    <property type="match status" value="1"/>
</dbReference>
<comment type="caution">
    <text evidence="3">The sequence shown here is derived from an EMBL/GenBank/DDBJ whole genome shotgun (WGS) entry which is preliminary data.</text>
</comment>
<dbReference type="EMBL" id="JAKEIP010000004">
    <property type="protein sequence ID" value="MCF1592332.1"/>
    <property type="molecule type" value="Genomic_DNA"/>
</dbReference>
<keyword evidence="4" id="KW-1185">Reference proteome</keyword>
<evidence type="ECO:0000313" key="3">
    <source>
        <dbReference type="EMBL" id="MCF1592332.1"/>
    </source>
</evidence>
<accession>A0A9X1TIK4</accession>
<sequence>MPNQLERFSLEGRAALVTGAGHGIGRAIAISFAEAGARVVAVDRDEEAASSTRDTIVAAGGECTVAQADVSRRADVDAAAQACVDAYGRLDSVVNAAGVIKLMSLADLTDETLQELLGIHLHGAFYTTQAGLRLMRANGTRGSIIHFVSGAIDHPSPTLSVYTAAKAGVAALTKVAAMEAGGDGIRVNAIAPGAIRTNMGRRHGYDAEGNFDPVKVDQFYADRAKECPLQTVGEPEEVALMALYLASDAARFVTGQTLRINGGSQMPW</sequence>
<dbReference type="Proteomes" id="UP001139384">
    <property type="component" value="Unassembled WGS sequence"/>
</dbReference>
<comment type="similarity">
    <text evidence="1">Belongs to the short-chain dehydrogenases/reductases (SDR) family.</text>
</comment>
<dbReference type="GO" id="GO:0016491">
    <property type="term" value="F:oxidoreductase activity"/>
    <property type="evidence" value="ECO:0007669"/>
    <property type="project" value="UniProtKB-KW"/>
</dbReference>
<dbReference type="PANTHER" id="PTHR43639:SF1">
    <property type="entry name" value="SHORT-CHAIN DEHYDROGENASE_REDUCTASE FAMILY PROTEIN"/>
    <property type="match status" value="1"/>
</dbReference>
<dbReference type="PANTHER" id="PTHR43639">
    <property type="entry name" value="OXIDOREDUCTASE, SHORT-CHAIN DEHYDROGENASE/REDUCTASE FAMILY (AFU_ORTHOLOGUE AFUA_5G02870)"/>
    <property type="match status" value="1"/>
</dbReference>
<organism evidence="3 4">
    <name type="scientific">Streptomyces muensis</name>
    <dbReference type="NCBI Taxonomy" id="1077944"/>
    <lineage>
        <taxon>Bacteria</taxon>
        <taxon>Bacillati</taxon>
        <taxon>Actinomycetota</taxon>
        <taxon>Actinomycetes</taxon>
        <taxon>Kitasatosporales</taxon>
        <taxon>Streptomycetaceae</taxon>
        <taxon>Streptomyces</taxon>
    </lineage>
</organism>
<dbReference type="AlphaFoldDB" id="A0A9X1TIK4"/>
<proteinExistence type="inferred from homology"/>
<gene>
    <name evidence="3" type="ORF">L0P92_01925</name>
</gene>
<dbReference type="InterPro" id="IPR036291">
    <property type="entry name" value="NAD(P)-bd_dom_sf"/>
</dbReference>
<dbReference type="PROSITE" id="PS00061">
    <property type="entry name" value="ADH_SHORT"/>
    <property type="match status" value="1"/>
</dbReference>
<dbReference type="Pfam" id="PF13561">
    <property type="entry name" value="adh_short_C2"/>
    <property type="match status" value="1"/>
</dbReference>
<dbReference type="CDD" id="cd05233">
    <property type="entry name" value="SDR_c"/>
    <property type="match status" value="1"/>
</dbReference>
<dbReference type="InterPro" id="IPR020904">
    <property type="entry name" value="Sc_DH/Rdtase_CS"/>
</dbReference>
<keyword evidence="2" id="KW-0560">Oxidoreductase</keyword>
<dbReference type="InterPro" id="IPR002347">
    <property type="entry name" value="SDR_fam"/>
</dbReference>
<dbReference type="RefSeq" id="WP_234760627.1">
    <property type="nucleotide sequence ID" value="NZ_JAKEIP010000004.1"/>
</dbReference>
<protein>
    <submittedName>
        <fullName evidence="3">SDR family oxidoreductase</fullName>
    </submittedName>
</protein>
<dbReference type="PRINTS" id="PR00080">
    <property type="entry name" value="SDRFAMILY"/>
</dbReference>
<dbReference type="FunFam" id="3.40.50.720:FF:000084">
    <property type="entry name" value="Short-chain dehydrogenase reductase"/>
    <property type="match status" value="1"/>
</dbReference>
<evidence type="ECO:0000256" key="2">
    <source>
        <dbReference type="ARBA" id="ARBA00023002"/>
    </source>
</evidence>
<evidence type="ECO:0000313" key="4">
    <source>
        <dbReference type="Proteomes" id="UP001139384"/>
    </source>
</evidence>
<name>A0A9X1TIK4_STRM4</name>